<evidence type="ECO:0000313" key="5">
    <source>
        <dbReference type="EMBL" id="MDT3428012.1"/>
    </source>
</evidence>
<keyword evidence="5" id="KW-0966">Cell projection</keyword>
<name>A0ABU3HD89_9BACL</name>
<keyword evidence="1 4" id="KW-0963">Cytoplasm</keyword>
<protein>
    <recommendedName>
        <fullName evidence="4">Flagellar assembly factor FliW</fullName>
    </recommendedName>
</protein>
<comment type="similarity">
    <text evidence="4">Belongs to the FliW family.</text>
</comment>
<proteinExistence type="inferred from homology"/>
<comment type="function">
    <text evidence="4">Acts as an anti-CsrA protein, binds CsrA and prevents it from repressing translation of its target genes, one of which is flagellin. Binds to flagellin and participates in the assembly of the flagellum.</text>
</comment>
<accession>A0ABU3HD89</accession>
<comment type="subcellular location">
    <subcellularLocation>
        <location evidence="4">Cytoplasm</location>
    </subcellularLocation>
</comment>
<gene>
    <name evidence="4" type="primary">fliW</name>
    <name evidence="5" type="ORF">J2Z22_003602</name>
</gene>
<dbReference type="InterPro" id="IPR003775">
    <property type="entry name" value="Flagellar_assembly_factor_FliW"/>
</dbReference>
<dbReference type="Proteomes" id="UP001248709">
    <property type="component" value="Unassembled WGS sequence"/>
</dbReference>
<keyword evidence="2 4" id="KW-1005">Bacterial flagellum biogenesis</keyword>
<dbReference type="PANTHER" id="PTHR39190">
    <property type="entry name" value="FLAGELLAR ASSEMBLY FACTOR FLIW"/>
    <property type="match status" value="1"/>
</dbReference>
<dbReference type="EMBL" id="JAUSUY010000016">
    <property type="protein sequence ID" value="MDT3428012.1"/>
    <property type="molecule type" value="Genomic_DNA"/>
</dbReference>
<comment type="subunit">
    <text evidence="4">Interacts with translational regulator CsrA and flagellin(s).</text>
</comment>
<keyword evidence="5" id="KW-0969">Cilium</keyword>
<keyword evidence="3 4" id="KW-0810">Translation regulation</keyword>
<dbReference type="Gene3D" id="2.30.290.10">
    <property type="entry name" value="BH3618-like"/>
    <property type="match status" value="1"/>
</dbReference>
<comment type="caution">
    <text evidence="5">The sequence shown here is derived from an EMBL/GenBank/DDBJ whole genome shotgun (WGS) entry which is preliminary data.</text>
</comment>
<dbReference type="HAMAP" id="MF_01185">
    <property type="entry name" value="FliW"/>
    <property type="match status" value="1"/>
</dbReference>
<evidence type="ECO:0000256" key="2">
    <source>
        <dbReference type="ARBA" id="ARBA00022795"/>
    </source>
</evidence>
<dbReference type="InterPro" id="IPR024046">
    <property type="entry name" value="Flagellar_assmbl_FliW_dom_sf"/>
</dbReference>
<sequence length="147" mass="16898">MANSLQNEIEVSEDQVFVFNKGIPGFEDFKQFTIYNHDEHFSFLQSVDDDQLAFIIINPFLFFANYEFELNPLDMEELLIKDENEIAVRSIVTWGSDTEVTANLMAPLVFNVKQNLGKQVVLNKTVYTTKHLLLSNNRKIGDGEDLC</sequence>
<keyword evidence="6" id="KW-1185">Reference proteome</keyword>
<dbReference type="PANTHER" id="PTHR39190:SF1">
    <property type="entry name" value="FLAGELLAR ASSEMBLY FACTOR FLIW"/>
    <property type="match status" value="1"/>
</dbReference>
<keyword evidence="5" id="KW-0282">Flagellum</keyword>
<dbReference type="RefSeq" id="WP_036724190.1">
    <property type="nucleotide sequence ID" value="NZ_JAUSUY010000016.1"/>
</dbReference>
<evidence type="ECO:0000256" key="3">
    <source>
        <dbReference type="ARBA" id="ARBA00022845"/>
    </source>
</evidence>
<evidence type="ECO:0000256" key="1">
    <source>
        <dbReference type="ARBA" id="ARBA00022490"/>
    </source>
</evidence>
<dbReference type="Pfam" id="PF02623">
    <property type="entry name" value="FliW"/>
    <property type="match status" value="1"/>
</dbReference>
<reference evidence="5 6" key="1">
    <citation type="submission" date="2023-07" db="EMBL/GenBank/DDBJ databases">
        <title>Genomic Encyclopedia of Type Strains, Phase IV (KMG-IV): sequencing the most valuable type-strain genomes for metagenomic binning, comparative biology and taxonomic classification.</title>
        <authorList>
            <person name="Goeker M."/>
        </authorList>
    </citation>
    <scope>NUCLEOTIDE SEQUENCE [LARGE SCALE GENOMIC DNA]</scope>
    <source>
        <strain evidence="5 6">T98</strain>
    </source>
</reference>
<evidence type="ECO:0000256" key="4">
    <source>
        <dbReference type="HAMAP-Rule" id="MF_01185"/>
    </source>
</evidence>
<dbReference type="SUPFAM" id="SSF141457">
    <property type="entry name" value="BH3618-like"/>
    <property type="match status" value="1"/>
</dbReference>
<keyword evidence="4" id="KW-0143">Chaperone</keyword>
<organism evidence="5 6">
    <name type="scientific">Paenibacillus forsythiae</name>
    <dbReference type="NCBI Taxonomy" id="365616"/>
    <lineage>
        <taxon>Bacteria</taxon>
        <taxon>Bacillati</taxon>
        <taxon>Bacillota</taxon>
        <taxon>Bacilli</taxon>
        <taxon>Bacillales</taxon>
        <taxon>Paenibacillaceae</taxon>
        <taxon>Paenibacillus</taxon>
    </lineage>
</organism>
<evidence type="ECO:0000313" key="6">
    <source>
        <dbReference type="Proteomes" id="UP001248709"/>
    </source>
</evidence>